<dbReference type="RefSeq" id="WP_386097684.1">
    <property type="nucleotide sequence ID" value="NZ_JBHUOZ010000002.1"/>
</dbReference>
<accession>A0ABW6A3P4</accession>
<keyword evidence="3" id="KW-1185">Reference proteome</keyword>
<reference evidence="3" key="1">
    <citation type="journal article" date="2019" name="Int. J. Syst. Evol. Microbiol.">
        <title>The Global Catalogue of Microorganisms (GCM) 10K type strain sequencing project: providing services to taxonomists for standard genome sequencing and annotation.</title>
        <authorList>
            <consortium name="The Broad Institute Genomics Platform"/>
            <consortium name="The Broad Institute Genome Sequencing Center for Infectious Disease"/>
            <person name="Wu L."/>
            <person name="Ma J."/>
        </authorList>
    </citation>
    <scope>NUCLEOTIDE SEQUENCE [LARGE SCALE GENOMIC DNA]</scope>
    <source>
        <strain evidence="3">KCTC 23299</strain>
    </source>
</reference>
<keyword evidence="1" id="KW-0812">Transmembrane</keyword>
<dbReference type="InterPro" id="IPR046289">
    <property type="entry name" value="DUF6326"/>
</dbReference>
<evidence type="ECO:0000313" key="2">
    <source>
        <dbReference type="EMBL" id="MFD2919950.1"/>
    </source>
</evidence>
<organism evidence="2 3">
    <name type="scientific">Terrimonas rubra</name>
    <dbReference type="NCBI Taxonomy" id="1035890"/>
    <lineage>
        <taxon>Bacteria</taxon>
        <taxon>Pseudomonadati</taxon>
        <taxon>Bacteroidota</taxon>
        <taxon>Chitinophagia</taxon>
        <taxon>Chitinophagales</taxon>
        <taxon>Chitinophagaceae</taxon>
        <taxon>Terrimonas</taxon>
    </lineage>
</organism>
<dbReference type="Proteomes" id="UP001597511">
    <property type="component" value="Unassembled WGS sequence"/>
</dbReference>
<name>A0ABW6A3P4_9BACT</name>
<gene>
    <name evidence="2" type="ORF">ACFS6H_09545</name>
</gene>
<feature type="transmembrane region" description="Helical" evidence="1">
    <location>
        <begin position="111"/>
        <end position="132"/>
    </location>
</feature>
<feature type="transmembrane region" description="Helical" evidence="1">
    <location>
        <begin position="85"/>
        <end position="105"/>
    </location>
</feature>
<evidence type="ECO:0000313" key="3">
    <source>
        <dbReference type="Proteomes" id="UP001597511"/>
    </source>
</evidence>
<dbReference type="Pfam" id="PF19851">
    <property type="entry name" value="DUF6326"/>
    <property type="match status" value="1"/>
</dbReference>
<sequence>MANTYFEDMKVNVRIKLSALWTSLMFCYLYGDYFELYVPGKTEGLITGENMLDTPLKLFAATFMLTVPALMVFLSLVLKPAVCRIVNIILGIFFTLLMLLIAASSLTGWRIFYVFLAIVESIITICVIWQAWNWPKTEAAGV</sequence>
<keyword evidence="1" id="KW-0472">Membrane</keyword>
<keyword evidence="1" id="KW-1133">Transmembrane helix</keyword>
<proteinExistence type="predicted"/>
<comment type="caution">
    <text evidence="2">The sequence shown here is derived from an EMBL/GenBank/DDBJ whole genome shotgun (WGS) entry which is preliminary data.</text>
</comment>
<protein>
    <submittedName>
        <fullName evidence="2">DUF6326 family protein</fullName>
    </submittedName>
</protein>
<dbReference type="EMBL" id="JBHUOZ010000002">
    <property type="protein sequence ID" value="MFD2919950.1"/>
    <property type="molecule type" value="Genomic_DNA"/>
</dbReference>
<feature type="transmembrane region" description="Helical" evidence="1">
    <location>
        <begin position="58"/>
        <end position="78"/>
    </location>
</feature>
<feature type="transmembrane region" description="Helical" evidence="1">
    <location>
        <begin position="12"/>
        <end position="31"/>
    </location>
</feature>
<evidence type="ECO:0000256" key="1">
    <source>
        <dbReference type="SAM" id="Phobius"/>
    </source>
</evidence>